<dbReference type="Proteomes" id="UP000001035">
    <property type="component" value="Chromosome 2"/>
</dbReference>
<reference evidence="2 3" key="1">
    <citation type="journal article" date="2009" name="J. Bacteriol.">
        <title>The genome of Burkholderia cenocepacia J2315, an epidemic pathogen of cystic fibrosis patients.</title>
        <authorList>
            <person name="Holden M.T."/>
            <person name="Seth-Smith H.M."/>
            <person name="Crossman L.C."/>
            <person name="Sebaihia M."/>
            <person name="Bentley S.D."/>
            <person name="Cerdeno-Tarraga A.M."/>
            <person name="Thomson N.R."/>
            <person name="Bason N."/>
            <person name="Quail M.A."/>
            <person name="Sharp S."/>
            <person name="Cherevach I."/>
            <person name="Churcher C."/>
            <person name="Goodhead I."/>
            <person name="Hauser H."/>
            <person name="Holroyd N."/>
            <person name="Mungall K."/>
            <person name="Scott P."/>
            <person name="Walker D."/>
            <person name="White B."/>
            <person name="Rose H."/>
            <person name="Iversen P."/>
            <person name="Mil-Homens D."/>
            <person name="Rocha E.P."/>
            <person name="Fialho A.M."/>
            <person name="Baldwin A."/>
            <person name="Dowson C."/>
            <person name="Barrell B.G."/>
            <person name="Govan J.R."/>
            <person name="Vandamme P."/>
            <person name="Hart C.A."/>
            <person name="Mahenthiralingam E."/>
            <person name="Parkhill J."/>
        </authorList>
    </citation>
    <scope>NUCLEOTIDE SEQUENCE [LARGE SCALE GENOMIC DNA]</scope>
    <source>
        <strain evidence="3">ATCC BAA-245 / DSM 16553 / LMG 16656 / NCTC 13227 / J2315 / CF5610</strain>
    </source>
</reference>
<keyword evidence="1" id="KW-0732">Signal</keyword>
<evidence type="ECO:0000313" key="3">
    <source>
        <dbReference type="Proteomes" id="UP000001035"/>
    </source>
</evidence>
<dbReference type="HOGENOM" id="CLU_1105484_0_0_4"/>
<sequence>MMRRIGKTLAVISSMAVVGIAHVQAASGETAFPRFTQSEGKLDADGLPLSGVKLCVLPDRAPCFEMPPKLVPGSAKELYQFGLNPRSERLPIASGGSWVFFSGMFSGGGSGMLERVAVLRVGANGKIENLMPIVTETEMADRAMWSVPEVSPYPLFVRADYVWGKGEDHFGKHVFDVDAWTFDPAANRYAKRFSYRTSKRYDRGEGADRVLSAERPEILRRLAAAQ</sequence>
<protein>
    <submittedName>
        <fullName evidence="2">Exported protein</fullName>
    </submittedName>
</protein>
<keyword evidence="3" id="KW-1185">Reference proteome</keyword>
<gene>
    <name evidence="2" type="ORF">BCAM0517</name>
</gene>
<feature type="chain" id="PRO_5002804328" evidence="1">
    <location>
        <begin position="26"/>
        <end position="226"/>
    </location>
</feature>
<accession>B4EK19</accession>
<evidence type="ECO:0000313" key="2">
    <source>
        <dbReference type="EMBL" id="CAR54374.1"/>
    </source>
</evidence>
<organism evidence="2 3">
    <name type="scientific">Burkholderia cenocepacia (strain ATCC BAA-245 / DSM 16553 / LMG 16656 / NCTC 13227 / J2315 / CF5610)</name>
    <name type="common">Burkholderia cepacia (strain J2315)</name>
    <dbReference type="NCBI Taxonomy" id="216591"/>
    <lineage>
        <taxon>Bacteria</taxon>
        <taxon>Pseudomonadati</taxon>
        <taxon>Pseudomonadota</taxon>
        <taxon>Betaproteobacteria</taxon>
        <taxon>Burkholderiales</taxon>
        <taxon>Burkholderiaceae</taxon>
        <taxon>Burkholderia</taxon>
        <taxon>Burkholderia cepacia complex</taxon>
    </lineage>
</organism>
<proteinExistence type="predicted"/>
<evidence type="ECO:0000256" key="1">
    <source>
        <dbReference type="SAM" id="SignalP"/>
    </source>
</evidence>
<dbReference type="AlphaFoldDB" id="B4EK19"/>
<dbReference type="EMBL" id="AM747721">
    <property type="protein sequence ID" value="CAR54374.1"/>
    <property type="molecule type" value="Genomic_DNA"/>
</dbReference>
<dbReference type="KEGG" id="bcj:BCAM0517"/>
<name>B4EK19_BURCJ</name>
<feature type="signal peptide" evidence="1">
    <location>
        <begin position="1"/>
        <end position="25"/>
    </location>
</feature>